<dbReference type="GeneID" id="105273398"/>
<dbReference type="Pfam" id="PF13913">
    <property type="entry name" value="zf-C2HC_2"/>
    <property type="match status" value="2"/>
</dbReference>
<feature type="region of interest" description="Disordered" evidence="6">
    <location>
        <begin position="242"/>
        <end position="322"/>
    </location>
</feature>
<evidence type="ECO:0000256" key="2">
    <source>
        <dbReference type="ARBA" id="ARBA00022737"/>
    </source>
</evidence>
<evidence type="ECO:0000256" key="1">
    <source>
        <dbReference type="ARBA" id="ARBA00022723"/>
    </source>
</evidence>
<protein>
    <submittedName>
        <fullName evidence="9">Uncharacterized protein isoform X1</fullName>
    </submittedName>
</protein>
<dbReference type="InterPro" id="IPR026319">
    <property type="entry name" value="ZC2HC1A/B-like"/>
</dbReference>
<keyword evidence="3 5" id="KW-0863">Zinc-finger</keyword>
<feature type="region of interest" description="Disordered" evidence="6">
    <location>
        <begin position="647"/>
        <end position="667"/>
    </location>
</feature>
<keyword evidence="4" id="KW-0862">Zinc</keyword>
<evidence type="ECO:0000313" key="8">
    <source>
        <dbReference type="Proteomes" id="UP000694866"/>
    </source>
</evidence>
<accession>A0A9R1TSP6</accession>
<keyword evidence="1" id="KW-0479">Metal-binding</keyword>
<evidence type="ECO:0000259" key="7">
    <source>
        <dbReference type="PROSITE" id="PS52027"/>
    </source>
</evidence>
<dbReference type="PANTHER" id="PTHR13555">
    <property type="entry name" value="C2H2 ZINC FINGER CGI-62-RELATED"/>
    <property type="match status" value="1"/>
</dbReference>
<feature type="compositionally biased region" description="Polar residues" evidence="6">
    <location>
        <begin position="523"/>
        <end position="544"/>
    </location>
</feature>
<reference evidence="9" key="1">
    <citation type="submission" date="2025-08" db="UniProtKB">
        <authorList>
            <consortium name="RefSeq"/>
        </authorList>
    </citation>
    <scope>IDENTIFICATION</scope>
    <source>
        <strain evidence="9">USDA-PBARC FA_bdor</strain>
        <tissue evidence="9">Whole organism</tissue>
    </source>
</reference>
<dbReference type="AlphaFoldDB" id="A0A9R1TSP6"/>
<gene>
    <name evidence="9" type="primary">LOC105273398</name>
</gene>
<dbReference type="PROSITE" id="PS52027">
    <property type="entry name" value="ZF_C2HC_C3H"/>
    <property type="match status" value="1"/>
</dbReference>
<evidence type="ECO:0000256" key="5">
    <source>
        <dbReference type="PROSITE-ProRule" id="PRU01371"/>
    </source>
</evidence>
<feature type="compositionally biased region" description="Basic and acidic residues" evidence="6">
    <location>
        <begin position="486"/>
        <end position="495"/>
    </location>
</feature>
<keyword evidence="8" id="KW-1185">Reference proteome</keyword>
<evidence type="ECO:0000256" key="4">
    <source>
        <dbReference type="ARBA" id="ARBA00022833"/>
    </source>
</evidence>
<dbReference type="OrthoDB" id="10066537at2759"/>
<feature type="compositionally biased region" description="Polar residues" evidence="6">
    <location>
        <begin position="270"/>
        <end position="285"/>
    </location>
</feature>
<feature type="domain" description="C2HC/C3H-type" evidence="7">
    <location>
        <begin position="71"/>
        <end position="100"/>
    </location>
</feature>
<dbReference type="KEGG" id="fas:105273398"/>
<evidence type="ECO:0000256" key="3">
    <source>
        <dbReference type="ARBA" id="ARBA00022771"/>
    </source>
</evidence>
<evidence type="ECO:0000313" key="9">
    <source>
        <dbReference type="RefSeq" id="XP_011314118.1"/>
    </source>
</evidence>
<proteinExistence type="predicted"/>
<feature type="compositionally biased region" description="Basic and acidic residues" evidence="6">
    <location>
        <begin position="307"/>
        <end position="322"/>
    </location>
</feature>
<feature type="region of interest" description="Disordered" evidence="6">
    <location>
        <begin position="394"/>
        <end position="413"/>
    </location>
</feature>
<dbReference type="RefSeq" id="XP_011314118.1">
    <property type="nucleotide sequence ID" value="XM_011315816.1"/>
</dbReference>
<feature type="compositionally biased region" description="Polar residues" evidence="6">
    <location>
        <begin position="647"/>
        <end position="656"/>
    </location>
</feature>
<name>A0A9R1TSP6_9HYME</name>
<dbReference type="Proteomes" id="UP000694866">
    <property type="component" value="Unplaced"/>
</dbReference>
<dbReference type="GO" id="GO:0008270">
    <property type="term" value="F:zinc ion binding"/>
    <property type="evidence" value="ECO:0007669"/>
    <property type="project" value="UniProtKB-KW"/>
</dbReference>
<evidence type="ECO:0000256" key="6">
    <source>
        <dbReference type="SAM" id="MobiDB-lite"/>
    </source>
</evidence>
<sequence>MLCCVSRKSVDGPGFKRPPLVPTRGISLTNSTSISTSSLTSTNTKSKCLPLCTDANLSKLERIVDKDELAVLLPCAICGRTFKPQSLDKHTRICERSAIKKRKPFDSSKQRIQGTELEEFLPKEIKKRNYEERSFGKTSWKQSHDEFIKTIRAARGESVEPTPSRQLAPIIAPGAPTRANEKGICPTCNRQFGIKAYDRHVAWCKDRVTRMPSSPATNMAKERLDARMKYRAPMLKNRRMTNRDKYSSSHFKNPSASLKPKKTVSLPSCGKTTESGSLGLKQSTVPARKIGQERNEGLVPVGPVKSRLSDRSTTRSSEEDKRPAWSNYIRRRPDFNLILKGRTGISPDYDPFLRAEQQMLDLLSDTYSDQSFPDSPATHKKSPSPNYPLPHSSAFAKYPNITPDNRKTDKRGSLIAPPTEFDDLSTDFSSDSTETNSISRELFIDRNQANKNNNNQPILGRRIIIDKSKALGQVSDVFGEAIDTKSKETTKKNDRVSPAVVKSHINRSNSVRAASAPKIPERNNPSSLSNTRANSRSNSGSGMPSRNNNYSNLGGSNLSLTSIISSEVELKHSNSVFEDLVSSFEDDVSGSFPSLRSLLKNDSFSSPIQPSRNGQISDEDLSSPDSYHKKDYSKLSADSAYSSLNRKYSNGRSTNDVAGKLDGHTPLRHRDVETSSLKSKMSKFCHECGTKFPETAKFCCECGVQRLAI</sequence>
<feature type="region of interest" description="Disordered" evidence="6">
    <location>
        <begin position="366"/>
        <end position="387"/>
    </location>
</feature>
<keyword evidence="2" id="KW-0677">Repeat</keyword>
<dbReference type="InterPro" id="IPR049899">
    <property type="entry name" value="Znf_C2HC_C3H"/>
</dbReference>
<feature type="region of interest" description="Disordered" evidence="6">
    <location>
        <begin position="486"/>
        <end position="552"/>
    </location>
</feature>
<feature type="region of interest" description="Disordered" evidence="6">
    <location>
        <begin position="602"/>
        <end position="630"/>
    </location>
</feature>
<dbReference type="PANTHER" id="PTHR13555:SF5">
    <property type="entry name" value="ZINC-FINGER OF A C2HC-TYPE"/>
    <property type="match status" value="1"/>
</dbReference>
<dbReference type="Gene3D" id="3.30.160.60">
    <property type="entry name" value="Classic Zinc Finger"/>
    <property type="match status" value="1"/>
</dbReference>
<feature type="compositionally biased region" description="Polar residues" evidence="6">
    <location>
        <begin position="602"/>
        <end position="616"/>
    </location>
</feature>
<organism evidence="8 9">
    <name type="scientific">Fopius arisanus</name>
    <dbReference type="NCBI Taxonomy" id="64838"/>
    <lineage>
        <taxon>Eukaryota</taxon>
        <taxon>Metazoa</taxon>
        <taxon>Ecdysozoa</taxon>
        <taxon>Arthropoda</taxon>
        <taxon>Hexapoda</taxon>
        <taxon>Insecta</taxon>
        <taxon>Pterygota</taxon>
        <taxon>Neoptera</taxon>
        <taxon>Endopterygota</taxon>
        <taxon>Hymenoptera</taxon>
        <taxon>Apocrita</taxon>
        <taxon>Ichneumonoidea</taxon>
        <taxon>Braconidae</taxon>
        <taxon>Opiinae</taxon>
        <taxon>Fopius</taxon>
    </lineage>
</organism>